<protein>
    <submittedName>
        <fullName evidence="3">Phenazine biosynthesis protein PhzF</fullName>
    </submittedName>
    <submittedName>
        <fullName evidence="2">Trans-2,3-dihydro-3-hydroxyanthranilate isomerase</fullName>
        <ecNumber evidence="2">5.3.3.17</ecNumber>
    </submittedName>
</protein>
<dbReference type="SUPFAM" id="SSF54506">
    <property type="entry name" value="Diaminopimelate epimerase-like"/>
    <property type="match status" value="1"/>
</dbReference>
<keyword evidence="4" id="KW-1185">Reference proteome</keyword>
<organism evidence="3 4">
    <name type="scientific">Modestobacter versicolor</name>
    <dbReference type="NCBI Taxonomy" id="429133"/>
    <lineage>
        <taxon>Bacteria</taxon>
        <taxon>Bacillati</taxon>
        <taxon>Actinomycetota</taxon>
        <taxon>Actinomycetes</taxon>
        <taxon>Geodermatophilales</taxon>
        <taxon>Geodermatophilaceae</taxon>
        <taxon>Modestobacter</taxon>
    </lineage>
</organism>
<dbReference type="EMBL" id="JACIBU010000001">
    <property type="protein sequence ID" value="MBB3676338.1"/>
    <property type="molecule type" value="Genomic_DNA"/>
</dbReference>
<dbReference type="PANTHER" id="PTHR13774">
    <property type="entry name" value="PHENAZINE BIOSYNTHESIS PROTEIN"/>
    <property type="match status" value="1"/>
</dbReference>
<dbReference type="PANTHER" id="PTHR13774:SF32">
    <property type="entry name" value="ANTISENSE-ENHANCING SEQUENCE 1"/>
    <property type="match status" value="1"/>
</dbReference>
<dbReference type="AlphaFoldDB" id="A0A323VLC8"/>
<dbReference type="PIRSF" id="PIRSF016184">
    <property type="entry name" value="PhzC_PhzF"/>
    <property type="match status" value="1"/>
</dbReference>
<feature type="active site" evidence="1">
    <location>
        <position position="52"/>
    </location>
</feature>
<dbReference type="Proteomes" id="UP000580718">
    <property type="component" value="Unassembled WGS sequence"/>
</dbReference>
<dbReference type="Proteomes" id="UP000247602">
    <property type="component" value="Unassembled WGS sequence"/>
</dbReference>
<comment type="caution">
    <text evidence="3">The sequence shown here is derived from an EMBL/GenBank/DDBJ whole genome shotgun (WGS) entry which is preliminary data.</text>
</comment>
<reference evidence="2 5" key="2">
    <citation type="submission" date="2020-08" db="EMBL/GenBank/DDBJ databases">
        <title>Sequencing the genomes of 1000 actinobacteria strains.</title>
        <authorList>
            <person name="Klenk H.-P."/>
        </authorList>
    </citation>
    <scope>NUCLEOTIDE SEQUENCE [LARGE SCALE GENOMIC DNA]</scope>
    <source>
        <strain evidence="2 5">DSM 16678</strain>
    </source>
</reference>
<dbReference type="RefSeq" id="WP_110552977.1">
    <property type="nucleotide sequence ID" value="NZ_JACIBU010000001.1"/>
</dbReference>
<reference evidence="3 4" key="1">
    <citation type="submission" date="2018-06" db="EMBL/GenBank/DDBJ databases">
        <title>Draft genome sequence of Modestobacter versicolor CP153-2.</title>
        <authorList>
            <person name="Gundlapally S.R."/>
        </authorList>
    </citation>
    <scope>NUCLEOTIDE SEQUENCE [LARGE SCALE GENOMIC DNA]</scope>
    <source>
        <strain evidence="3 4">CP153-2</strain>
    </source>
</reference>
<gene>
    <name evidence="3" type="ORF">DMO24_14735</name>
    <name evidence="2" type="ORF">FHX36_002073</name>
</gene>
<accession>A0A323VLC8</accession>
<dbReference type="NCBIfam" id="TIGR00654">
    <property type="entry name" value="PhzF_family"/>
    <property type="match status" value="1"/>
</dbReference>
<evidence type="ECO:0000313" key="3">
    <source>
        <dbReference type="EMBL" id="PZA20578.1"/>
    </source>
</evidence>
<dbReference type="Pfam" id="PF02567">
    <property type="entry name" value="PhzC-PhzF"/>
    <property type="match status" value="1"/>
</dbReference>
<dbReference type="Gene3D" id="3.10.310.10">
    <property type="entry name" value="Diaminopimelate Epimerase, Chain A, domain 1"/>
    <property type="match status" value="2"/>
</dbReference>
<evidence type="ECO:0000313" key="4">
    <source>
        <dbReference type="Proteomes" id="UP000247602"/>
    </source>
</evidence>
<evidence type="ECO:0000256" key="1">
    <source>
        <dbReference type="PIRSR" id="PIRSR016184-1"/>
    </source>
</evidence>
<dbReference type="GO" id="GO:0102943">
    <property type="term" value="F:trans-2,3-dihydro-3-hydroxy-anthranilate isomerase activity"/>
    <property type="evidence" value="ECO:0007669"/>
    <property type="project" value="UniProtKB-EC"/>
</dbReference>
<dbReference type="GO" id="GO:0005737">
    <property type="term" value="C:cytoplasm"/>
    <property type="evidence" value="ECO:0007669"/>
    <property type="project" value="TreeGrafter"/>
</dbReference>
<sequence length="294" mass="29507">MTAPGPDVLAYEVVDVFAPRPFSGNQLAVVLDAGDLTTEQCQALATEFAFSESTFVSAPTSDDADYRVRIFTPQNELPFAGHPSVGTAHTLVRLGRLPAGVLRQECGAGVVAVEVDAEGARLTGGPVSLRPGPDLAALAAAVGLTDADLTGRPAHLVGCGIDFAQLEVHPAALDRAAPDVAALDALLPGVQGGVSVLAWDPATARGTVRVFAAGLGWHEDPATGSAALGTGIWLAATGLAGDGVTGYQLSQGAAVGRPSVLDGRVTVTGGTLTEVSVAGAVHPIASGTVRAPGR</sequence>
<dbReference type="EC" id="5.3.3.17" evidence="2"/>
<name>A0A323VLC8_9ACTN</name>
<dbReference type="EMBL" id="QKNV01000165">
    <property type="protein sequence ID" value="PZA20578.1"/>
    <property type="molecule type" value="Genomic_DNA"/>
</dbReference>
<dbReference type="OrthoDB" id="9788221at2"/>
<evidence type="ECO:0000313" key="5">
    <source>
        <dbReference type="Proteomes" id="UP000580718"/>
    </source>
</evidence>
<dbReference type="InterPro" id="IPR003719">
    <property type="entry name" value="Phenazine_PhzF-like"/>
</dbReference>
<proteinExistence type="predicted"/>
<evidence type="ECO:0000313" key="2">
    <source>
        <dbReference type="EMBL" id="MBB3676338.1"/>
    </source>
</evidence>
<keyword evidence="2" id="KW-0413">Isomerase</keyword>